<organism evidence="1 2">
    <name type="scientific">Pseudomonas canavaninivorans</name>
    <dbReference type="NCBI Taxonomy" id="2842348"/>
    <lineage>
        <taxon>Bacteria</taxon>
        <taxon>Pseudomonadati</taxon>
        <taxon>Pseudomonadota</taxon>
        <taxon>Gammaproteobacteria</taxon>
        <taxon>Pseudomonadales</taxon>
        <taxon>Pseudomonadaceae</taxon>
        <taxon>Pseudomonas</taxon>
    </lineage>
</organism>
<proteinExistence type="predicted"/>
<dbReference type="RefSeq" id="WP_148290007.1">
    <property type="nucleotide sequence ID" value="NZ_CP077080.1"/>
</dbReference>
<dbReference type="Proteomes" id="UP000824066">
    <property type="component" value="Chromosome"/>
</dbReference>
<keyword evidence="2" id="KW-1185">Reference proteome</keyword>
<dbReference type="EMBL" id="CP077080">
    <property type="protein sequence ID" value="QXI51551.1"/>
    <property type="molecule type" value="Genomic_DNA"/>
</dbReference>
<accession>A0ABX8Q8A7</accession>
<evidence type="ECO:0000313" key="2">
    <source>
        <dbReference type="Proteomes" id="UP000824066"/>
    </source>
</evidence>
<name>A0ABX8Q8A7_PSECO</name>
<protein>
    <submittedName>
        <fullName evidence="1">Uncharacterized protein</fullName>
    </submittedName>
</protein>
<reference evidence="1 2" key="1">
    <citation type="journal article" date="2021" name="Microorganisms">
        <title>The Ever-Expanding Pseudomonas Genus: Description of 43 New Species and Partition of the Pseudomonas putida Group.</title>
        <authorList>
            <person name="Girard L."/>
            <person name="Lood C."/>
            <person name="Hofte M."/>
            <person name="Vandamme P."/>
            <person name="Rokni-Zadeh H."/>
            <person name="van Noort V."/>
            <person name="Lavigne R."/>
            <person name="De Mot R."/>
        </authorList>
    </citation>
    <scope>NUCLEOTIDE SEQUENCE [LARGE SCALE GENOMIC DNA]</scope>
    <source>
        <strain evidence="1 2">SWRI17</strain>
    </source>
</reference>
<sequence>MIPPTARSSPRRKDFRTKHIATARTYITPPQATVLRFDKHGFDGGIIKVPLRFAAGSFRYV</sequence>
<gene>
    <name evidence="1" type="ORF">KSS97_18640</name>
</gene>
<evidence type="ECO:0000313" key="1">
    <source>
        <dbReference type="EMBL" id="QXI51551.1"/>
    </source>
</evidence>